<feature type="transmembrane region" description="Helical" evidence="6">
    <location>
        <begin position="25"/>
        <end position="46"/>
    </location>
</feature>
<comment type="caution">
    <text evidence="6">Lacks conserved residue(s) required for the propagation of feature annotation.</text>
</comment>
<evidence type="ECO:0000256" key="4">
    <source>
        <dbReference type="ARBA" id="ARBA00022989"/>
    </source>
</evidence>
<dbReference type="GO" id="GO:0005245">
    <property type="term" value="F:voltage-gated calcium channel activity"/>
    <property type="evidence" value="ECO:0007669"/>
    <property type="project" value="TreeGrafter"/>
</dbReference>
<dbReference type="Proteomes" id="UP000535403">
    <property type="component" value="Unassembled WGS sequence"/>
</dbReference>
<keyword evidence="3 6" id="KW-0812">Transmembrane</keyword>
<evidence type="ECO:0000259" key="7">
    <source>
        <dbReference type="Pfam" id="PF07810"/>
    </source>
</evidence>
<proteinExistence type="inferred from homology"/>
<feature type="non-terminal residue" evidence="8">
    <location>
        <position position="255"/>
    </location>
</feature>
<dbReference type="PANTHER" id="PTHR23302:SF17">
    <property type="entry name" value="TRANSMEMBRANE CHANNEL-LIKE PROTEIN 2"/>
    <property type="match status" value="1"/>
</dbReference>
<comment type="similarity">
    <text evidence="2 6">Belongs to the TMC family.</text>
</comment>
<feature type="non-terminal residue" evidence="8">
    <location>
        <position position="1"/>
    </location>
</feature>
<accession>A0A7L3YBV6</accession>
<comment type="subcellular location">
    <subcellularLocation>
        <location evidence="1 6">Membrane</location>
        <topology evidence="1 6">Multi-pass membrane protein</topology>
    </subcellularLocation>
</comment>
<sequence>FQESIVDEQESNKDENIHLRRFLRVLANVLIICCLCGSGYLIYFVVKRSQTFSKMQNVGWYERNEVRELCFQFSAVITCLRHQHNCCLGLRTASKAEGFPTRAQKEEGRTQRLGFLQTRLLGPYFLRVLAGGGVSLLQLAEEDVVKNITHWTLLGHHNSSMGNGSTATPPSLDPADVPRGPCWETTVGIEFVRLTVSDILVTYITILVGDFIRACFVRFVNYCWCWDLEAGFPSYAEFDISGNVLGLVFNQGMIW</sequence>
<name>A0A7L3YBV6_9AVES</name>
<keyword evidence="9" id="KW-1185">Reference proteome</keyword>
<dbReference type="PANTHER" id="PTHR23302">
    <property type="entry name" value="TRANSMEMBRANE CHANNEL-RELATED"/>
    <property type="match status" value="1"/>
</dbReference>
<dbReference type="GO" id="GO:0008381">
    <property type="term" value="F:mechanosensitive monoatomic ion channel activity"/>
    <property type="evidence" value="ECO:0007669"/>
    <property type="project" value="TreeGrafter"/>
</dbReference>
<dbReference type="AlphaFoldDB" id="A0A7L3YBV6"/>
<evidence type="ECO:0000256" key="5">
    <source>
        <dbReference type="ARBA" id="ARBA00023136"/>
    </source>
</evidence>
<reference evidence="8 9" key="1">
    <citation type="submission" date="2019-09" db="EMBL/GenBank/DDBJ databases">
        <title>Bird 10,000 Genomes (B10K) Project - Family phase.</title>
        <authorList>
            <person name="Zhang G."/>
        </authorList>
    </citation>
    <scope>NUCLEOTIDE SEQUENCE [LARGE SCALE GENOMIC DNA]</scope>
    <source>
        <strain evidence="8">OUT-0025</strain>
        <tissue evidence="8">Blood</tissue>
    </source>
</reference>
<evidence type="ECO:0000256" key="2">
    <source>
        <dbReference type="ARBA" id="ARBA00006510"/>
    </source>
</evidence>
<keyword evidence="5 6" id="KW-0472">Membrane</keyword>
<dbReference type="InterPro" id="IPR012496">
    <property type="entry name" value="TMC_dom"/>
</dbReference>
<evidence type="ECO:0000256" key="3">
    <source>
        <dbReference type="ARBA" id="ARBA00022692"/>
    </source>
</evidence>
<protein>
    <recommendedName>
        <fullName evidence="6">Transmembrane channel-like protein</fullName>
    </recommendedName>
</protein>
<gene>
    <name evidence="8" type="primary">Tmc2</name>
    <name evidence="8" type="ORF">CALBOR_R00777</name>
</gene>
<evidence type="ECO:0000313" key="9">
    <source>
        <dbReference type="Proteomes" id="UP000535403"/>
    </source>
</evidence>
<dbReference type="Pfam" id="PF07810">
    <property type="entry name" value="TMC"/>
    <property type="match status" value="1"/>
</dbReference>
<dbReference type="GO" id="GO:0005886">
    <property type="term" value="C:plasma membrane"/>
    <property type="evidence" value="ECO:0007669"/>
    <property type="project" value="InterPro"/>
</dbReference>
<dbReference type="InterPro" id="IPR038900">
    <property type="entry name" value="TMC"/>
</dbReference>
<evidence type="ECO:0000256" key="6">
    <source>
        <dbReference type="RuleBase" id="RU310713"/>
    </source>
</evidence>
<organism evidence="8 9">
    <name type="scientific">Calonectris borealis</name>
    <name type="common">Cory's shearwater</name>
    <dbReference type="NCBI Taxonomy" id="1323832"/>
    <lineage>
        <taxon>Eukaryota</taxon>
        <taxon>Metazoa</taxon>
        <taxon>Chordata</taxon>
        <taxon>Craniata</taxon>
        <taxon>Vertebrata</taxon>
        <taxon>Euteleostomi</taxon>
        <taxon>Archelosauria</taxon>
        <taxon>Archosauria</taxon>
        <taxon>Dinosauria</taxon>
        <taxon>Saurischia</taxon>
        <taxon>Theropoda</taxon>
        <taxon>Coelurosauria</taxon>
        <taxon>Aves</taxon>
        <taxon>Neognathae</taxon>
        <taxon>Neoaves</taxon>
        <taxon>Aequornithes</taxon>
        <taxon>Procellariiformes</taxon>
        <taxon>Procellariidae</taxon>
        <taxon>Calonectris</taxon>
    </lineage>
</organism>
<keyword evidence="4 6" id="KW-1133">Transmembrane helix</keyword>
<evidence type="ECO:0000313" key="8">
    <source>
        <dbReference type="EMBL" id="NXV98033.1"/>
    </source>
</evidence>
<comment type="caution">
    <text evidence="8">The sequence shown here is derived from an EMBL/GenBank/DDBJ whole genome shotgun (WGS) entry which is preliminary data.</text>
</comment>
<dbReference type="GO" id="GO:0060005">
    <property type="term" value="P:vestibular reflex"/>
    <property type="evidence" value="ECO:0007669"/>
    <property type="project" value="TreeGrafter"/>
</dbReference>
<dbReference type="GO" id="GO:0050910">
    <property type="term" value="P:detection of mechanical stimulus involved in sensory perception of sound"/>
    <property type="evidence" value="ECO:0007669"/>
    <property type="project" value="TreeGrafter"/>
</dbReference>
<dbReference type="EMBL" id="VZUG01041791">
    <property type="protein sequence ID" value="NXV98033.1"/>
    <property type="molecule type" value="Genomic_DNA"/>
</dbReference>
<evidence type="ECO:0000256" key="1">
    <source>
        <dbReference type="ARBA" id="ARBA00004141"/>
    </source>
</evidence>
<feature type="domain" description="TMC" evidence="7">
    <location>
        <begin position="182"/>
        <end position="255"/>
    </location>
</feature>